<evidence type="ECO:0000313" key="2">
    <source>
        <dbReference type="Proteomes" id="UP000262004"/>
    </source>
</evidence>
<accession>A0A2Z6E0L3</accession>
<protein>
    <submittedName>
        <fullName evidence="1">Uncharacterized protein</fullName>
    </submittedName>
</protein>
<sequence>MAALIGGAGSLWLQTGRRTLAAQPENEQKFVTITHAALREAEGWWVLDAKLTWAELPAIWRSLLEKGVKFPFAITFRLLQVRWWWTDQVIWGKRWTFQLQYRPGTRIWWLQHNGSVVAQGSWHDAIAPVTTLRGWRLLERDRLTPNPELEAEVTVSVDERELGPVLRLPSTESRDRIDWAGTPYRWRPWA</sequence>
<gene>
    <name evidence="1" type="ORF">HPTL_2077</name>
</gene>
<name>A0A2Z6E0L3_HYDTE</name>
<dbReference type="AlphaFoldDB" id="A0A2Z6E0L3"/>
<keyword evidence="2" id="KW-1185">Reference proteome</keyword>
<dbReference type="Proteomes" id="UP000262004">
    <property type="component" value="Chromosome"/>
</dbReference>
<dbReference type="InterPro" id="IPR025500">
    <property type="entry name" value="DUF4390"/>
</dbReference>
<dbReference type="KEGG" id="htl:HPTL_2077"/>
<evidence type="ECO:0000313" key="1">
    <source>
        <dbReference type="EMBL" id="BBD78331.1"/>
    </source>
</evidence>
<reference evidence="1 2" key="1">
    <citation type="submission" date="2018-04" db="EMBL/GenBank/DDBJ databases">
        <title>Complete genome sequence of Hydrogenophilus thermoluteolus TH-1.</title>
        <authorList>
            <person name="Arai H."/>
        </authorList>
    </citation>
    <scope>NUCLEOTIDE SEQUENCE [LARGE SCALE GENOMIC DNA]</scope>
    <source>
        <strain evidence="1 2">TH-1</strain>
    </source>
</reference>
<proteinExistence type="predicted"/>
<dbReference type="EMBL" id="AP018558">
    <property type="protein sequence ID" value="BBD78331.1"/>
    <property type="molecule type" value="Genomic_DNA"/>
</dbReference>
<dbReference type="Pfam" id="PF14334">
    <property type="entry name" value="DUF4390"/>
    <property type="match status" value="1"/>
</dbReference>
<organism evidence="1 2">
    <name type="scientific">Hydrogenophilus thermoluteolus</name>
    <name type="common">Pseudomonas hydrogenothermophila</name>
    <dbReference type="NCBI Taxonomy" id="297"/>
    <lineage>
        <taxon>Bacteria</taxon>
        <taxon>Pseudomonadati</taxon>
        <taxon>Pseudomonadota</taxon>
        <taxon>Hydrogenophilia</taxon>
        <taxon>Hydrogenophilales</taxon>
        <taxon>Hydrogenophilaceae</taxon>
        <taxon>Hydrogenophilus</taxon>
    </lineage>
</organism>